<evidence type="ECO:0000256" key="2">
    <source>
        <dbReference type="SAM" id="Phobius"/>
    </source>
</evidence>
<evidence type="ECO:0000313" key="3">
    <source>
        <dbReference type="EMBL" id="KAF4470573.1"/>
    </source>
</evidence>
<dbReference type="EMBL" id="JAADYS010000325">
    <property type="protein sequence ID" value="KAF4470573.1"/>
    <property type="molecule type" value="Genomic_DNA"/>
</dbReference>
<organism evidence="3 4">
    <name type="scientific">Fusarium albosuccineum</name>
    <dbReference type="NCBI Taxonomy" id="1237068"/>
    <lineage>
        <taxon>Eukaryota</taxon>
        <taxon>Fungi</taxon>
        <taxon>Dikarya</taxon>
        <taxon>Ascomycota</taxon>
        <taxon>Pezizomycotina</taxon>
        <taxon>Sordariomycetes</taxon>
        <taxon>Hypocreomycetidae</taxon>
        <taxon>Hypocreales</taxon>
        <taxon>Nectriaceae</taxon>
        <taxon>Fusarium</taxon>
        <taxon>Fusarium decemcellulare species complex</taxon>
    </lineage>
</organism>
<keyword evidence="2" id="KW-0472">Membrane</keyword>
<keyword evidence="2" id="KW-1133">Transmembrane helix</keyword>
<evidence type="ECO:0000256" key="1">
    <source>
        <dbReference type="SAM" id="MobiDB-lite"/>
    </source>
</evidence>
<feature type="transmembrane region" description="Helical" evidence="2">
    <location>
        <begin position="61"/>
        <end position="80"/>
    </location>
</feature>
<dbReference type="OrthoDB" id="5153901at2759"/>
<feature type="transmembrane region" description="Helical" evidence="2">
    <location>
        <begin position="128"/>
        <end position="144"/>
    </location>
</feature>
<evidence type="ECO:0000313" key="4">
    <source>
        <dbReference type="Proteomes" id="UP000554235"/>
    </source>
</evidence>
<protein>
    <submittedName>
        <fullName evidence="3">Uncharacterized protein</fullName>
    </submittedName>
</protein>
<proteinExistence type="predicted"/>
<keyword evidence="4" id="KW-1185">Reference proteome</keyword>
<reference evidence="3 4" key="1">
    <citation type="submission" date="2020-01" db="EMBL/GenBank/DDBJ databases">
        <title>Identification and distribution of gene clusters putatively required for synthesis of sphingolipid metabolism inhibitors in phylogenetically diverse species of the filamentous fungus Fusarium.</title>
        <authorList>
            <person name="Kim H.-S."/>
            <person name="Busman M."/>
            <person name="Brown D.W."/>
            <person name="Divon H."/>
            <person name="Uhlig S."/>
            <person name="Proctor R.H."/>
        </authorList>
    </citation>
    <scope>NUCLEOTIDE SEQUENCE [LARGE SCALE GENOMIC DNA]</scope>
    <source>
        <strain evidence="3 4">NRRL 20459</strain>
    </source>
</reference>
<feature type="compositionally biased region" description="Polar residues" evidence="1">
    <location>
        <begin position="407"/>
        <end position="426"/>
    </location>
</feature>
<dbReference type="Proteomes" id="UP000554235">
    <property type="component" value="Unassembled WGS sequence"/>
</dbReference>
<dbReference type="AlphaFoldDB" id="A0A8H4LM11"/>
<feature type="region of interest" description="Disordered" evidence="1">
    <location>
        <begin position="398"/>
        <end position="441"/>
    </location>
</feature>
<feature type="transmembrane region" description="Helical" evidence="2">
    <location>
        <begin position="309"/>
        <end position="330"/>
    </location>
</feature>
<keyword evidence="2" id="KW-0812">Transmembrane</keyword>
<gene>
    <name evidence="3" type="ORF">FALBO_2524</name>
</gene>
<sequence length="441" mass="49414">MLGNQPFPHTKDNVVDLEAANFPPRSSTEPKVVDLGAANPPFPNPALQDNRRPSRTPFTPTSPLCVWCCALVVMGIWAFICASTRPLYNLFCDAEQTTPMPMGQMATPKEEEARNTSLSQKVAMLEKIVGFGGLFIVTHGFLCLRSSRERLERVAHTAINVAVSILKGTLPVTERTKLQLRIFEFLALVTAYPVCLLHQMRGNTYDPSVVQICQDAALRLQKLRPIRVDQYSPKGLADTPRDYSTSEYTLTETKHFFEKLSLQLDHDFRTFSTRAQPPSMAPQRVIFSIRKHLEDLIDSEDLHMGRSPIVPIIVISATAFTILIEVTSLWNPYGRAVNMYSWTLGIAREIDCMMDEYDGTDFSTTGRRHGYNAAKPLVPPGPFRRSFATESIHRWSDRDERVEDPYSASSESSLDGWTWDKTSCCSPYNRGGGKRGEGTAG</sequence>
<name>A0A8H4LM11_9HYPO</name>
<feature type="transmembrane region" description="Helical" evidence="2">
    <location>
        <begin position="182"/>
        <end position="200"/>
    </location>
</feature>
<comment type="caution">
    <text evidence="3">The sequence shown here is derived from an EMBL/GenBank/DDBJ whole genome shotgun (WGS) entry which is preliminary data.</text>
</comment>
<accession>A0A8H4LM11</accession>